<name>A0AA36UHP7_9NEIS</name>
<comment type="caution">
    <text evidence="1">The sequence shown here is derived from an EMBL/GenBank/DDBJ whole genome shotgun (WGS) entry which is preliminary data.</text>
</comment>
<protein>
    <submittedName>
        <fullName evidence="1">Uncharacterized protein</fullName>
    </submittedName>
</protein>
<accession>A0AA36UHP7</accession>
<evidence type="ECO:0000313" key="2">
    <source>
        <dbReference type="Proteomes" id="UP000004982"/>
    </source>
</evidence>
<dbReference type="EMBL" id="AFQE01000113">
    <property type="protein sequence ID" value="EGQ75716.1"/>
    <property type="molecule type" value="Genomic_DNA"/>
</dbReference>
<dbReference type="AlphaFoldDB" id="A0AA36UHP7"/>
<organism evidence="1 2">
    <name type="scientific">Neisseria macacae ATCC 33926</name>
    <dbReference type="NCBI Taxonomy" id="997348"/>
    <lineage>
        <taxon>Bacteria</taxon>
        <taxon>Pseudomonadati</taxon>
        <taxon>Pseudomonadota</taxon>
        <taxon>Betaproteobacteria</taxon>
        <taxon>Neisseriales</taxon>
        <taxon>Neisseriaceae</taxon>
        <taxon>Neisseria</taxon>
    </lineage>
</organism>
<gene>
    <name evidence="1" type="ORF">HMPREF9418_2292</name>
</gene>
<evidence type="ECO:0000313" key="1">
    <source>
        <dbReference type="EMBL" id="EGQ75716.1"/>
    </source>
</evidence>
<proteinExistence type="predicted"/>
<sequence>MRHIDSKRSSETQISEFSDDLVFICNLPPYPSGGRGPGRGWFYGLYEFDFIT</sequence>
<dbReference type="Proteomes" id="UP000004982">
    <property type="component" value="Unassembled WGS sequence"/>
</dbReference>
<reference evidence="1 2" key="1">
    <citation type="submission" date="2011-05" db="EMBL/GenBank/DDBJ databases">
        <authorList>
            <person name="Muzny D."/>
            <person name="Qin X."/>
            <person name="Deng J."/>
            <person name="Jiang H."/>
            <person name="Liu Y."/>
            <person name="Qu J."/>
            <person name="Song X.-Z."/>
            <person name="Zhang L."/>
            <person name="Thornton R."/>
            <person name="Coyle M."/>
            <person name="Francisco L."/>
            <person name="Jackson L."/>
            <person name="Javaid M."/>
            <person name="Korchina V."/>
            <person name="Kovar C."/>
            <person name="Mata R."/>
            <person name="Mathew T."/>
            <person name="Ngo R."/>
            <person name="Nguyen L."/>
            <person name="Nguyen N."/>
            <person name="Okwuonu G."/>
            <person name="Ongeri F."/>
            <person name="Pham C."/>
            <person name="Simmons D."/>
            <person name="Wilczek-Boney K."/>
            <person name="Hale W."/>
            <person name="Jakkamsetti A."/>
            <person name="Pham P."/>
            <person name="Ruth R."/>
            <person name="San Lucas F."/>
            <person name="Warren J."/>
            <person name="Zhang J."/>
            <person name="Zhao Z."/>
            <person name="Zhou C."/>
            <person name="Zhu D."/>
            <person name="Lee S."/>
            <person name="Bess C."/>
            <person name="Blankenburg K."/>
            <person name="Forbes L."/>
            <person name="Fu Q."/>
            <person name="Gubbala S."/>
            <person name="Hirani K."/>
            <person name="Jayaseelan J.C."/>
            <person name="Lara F."/>
            <person name="Munidasa M."/>
            <person name="Palculict T."/>
            <person name="Patil S."/>
            <person name="Pu L.-L."/>
            <person name="Saada N."/>
            <person name="Tang L."/>
            <person name="Weissenberger G."/>
            <person name="Zhu Y."/>
            <person name="Hemphill L."/>
            <person name="Shang Y."/>
            <person name="Youmans B."/>
            <person name="Ayvaz T."/>
            <person name="Ross M."/>
            <person name="Santibanez J."/>
            <person name="Aqrawi P."/>
            <person name="Gross S."/>
            <person name="Joshi V."/>
            <person name="Fowler G."/>
            <person name="Nazareth L."/>
            <person name="Reid J."/>
            <person name="Worley K."/>
            <person name="Petrosino J."/>
            <person name="Highlander S."/>
            <person name="Gibbs R."/>
        </authorList>
    </citation>
    <scope>NUCLEOTIDE SEQUENCE [LARGE SCALE GENOMIC DNA]</scope>
    <source>
        <strain evidence="1 2">ATCC 33926</strain>
    </source>
</reference>